<evidence type="ECO:0008006" key="3">
    <source>
        <dbReference type="Google" id="ProtNLM"/>
    </source>
</evidence>
<organism evidence="1 2">
    <name type="scientific">Roseibium porphyridii</name>
    <dbReference type="NCBI Taxonomy" id="2866279"/>
    <lineage>
        <taxon>Bacteria</taxon>
        <taxon>Pseudomonadati</taxon>
        <taxon>Pseudomonadota</taxon>
        <taxon>Alphaproteobacteria</taxon>
        <taxon>Hyphomicrobiales</taxon>
        <taxon>Stappiaceae</taxon>
        <taxon>Roseibium</taxon>
    </lineage>
</organism>
<gene>
    <name evidence="1" type="ORF">K1718_02560</name>
</gene>
<proteinExistence type="predicted"/>
<reference evidence="1 2" key="1">
    <citation type="submission" date="2023-03" db="EMBL/GenBank/DDBJ databases">
        <title>Roseibium porphyridii sp. nov. and Roseibium rhodosorbium sp. nov. isolated from marine algae, Porphyridium cruentum and Rhodosorus marinus, respectively.</title>
        <authorList>
            <person name="Lee M.W."/>
            <person name="Choi B.J."/>
            <person name="Lee J.K."/>
            <person name="Choi D.G."/>
            <person name="Baek J.H."/>
            <person name="Bayburt H."/>
            <person name="Kim J.M."/>
            <person name="Han D.M."/>
            <person name="Kim K.H."/>
            <person name="Jeon C.O."/>
        </authorList>
    </citation>
    <scope>NUCLEOTIDE SEQUENCE [LARGE SCALE GENOMIC DNA]</scope>
    <source>
        <strain evidence="1 2">KMA01</strain>
    </source>
</reference>
<keyword evidence="2" id="KW-1185">Reference proteome</keyword>
<name>A0ABY8F432_9HYPH</name>
<dbReference type="InterPro" id="IPR025906">
    <property type="entry name" value="YjfB_motility"/>
</dbReference>
<dbReference type="Pfam" id="PF14070">
    <property type="entry name" value="YjfB_motility"/>
    <property type="match status" value="1"/>
</dbReference>
<sequence length="68" mass="6992">MMDSVGIASTFVAQSQAQTSQALQSEMLKMSVQQDANLVALLQEGAENLQSAQAAPAPGLGSQVDVTV</sequence>
<evidence type="ECO:0000313" key="1">
    <source>
        <dbReference type="EMBL" id="WFE90250.1"/>
    </source>
</evidence>
<protein>
    <recommendedName>
        <fullName evidence="3">Motility protein</fullName>
    </recommendedName>
</protein>
<dbReference type="RefSeq" id="WP_152499260.1">
    <property type="nucleotide sequence ID" value="NZ_CP120863.1"/>
</dbReference>
<dbReference type="EMBL" id="CP120863">
    <property type="protein sequence ID" value="WFE90250.1"/>
    <property type="molecule type" value="Genomic_DNA"/>
</dbReference>
<accession>A0ABY8F432</accession>
<evidence type="ECO:0000313" key="2">
    <source>
        <dbReference type="Proteomes" id="UP001209803"/>
    </source>
</evidence>
<dbReference type="Proteomes" id="UP001209803">
    <property type="component" value="Chromosome"/>
</dbReference>